<dbReference type="PANTHER" id="PTHR30146:SF95">
    <property type="entry name" value="RIBOSE OPERON REPRESSOR"/>
    <property type="match status" value="1"/>
</dbReference>
<evidence type="ECO:0000256" key="4">
    <source>
        <dbReference type="ARBA" id="ARBA00023163"/>
    </source>
</evidence>
<keyword evidence="7" id="KW-1185">Reference proteome</keyword>
<dbReference type="SUPFAM" id="SSF47413">
    <property type="entry name" value="lambda repressor-like DNA-binding domains"/>
    <property type="match status" value="1"/>
</dbReference>
<accession>A0ABY8FA50</accession>
<name>A0ABY8FA50_9HYPH</name>
<dbReference type="Gene3D" id="1.10.260.40">
    <property type="entry name" value="lambda repressor-like DNA-binding domains"/>
    <property type="match status" value="1"/>
</dbReference>
<evidence type="ECO:0000256" key="3">
    <source>
        <dbReference type="ARBA" id="ARBA00023125"/>
    </source>
</evidence>
<keyword evidence="2" id="KW-0805">Transcription regulation</keyword>
<dbReference type="Proteomes" id="UP001209803">
    <property type="component" value="Chromosome"/>
</dbReference>
<dbReference type="PANTHER" id="PTHR30146">
    <property type="entry name" value="LACI-RELATED TRANSCRIPTIONAL REPRESSOR"/>
    <property type="match status" value="1"/>
</dbReference>
<dbReference type="CDD" id="cd06278">
    <property type="entry name" value="PBP1_LacI-like"/>
    <property type="match status" value="1"/>
</dbReference>
<dbReference type="SMART" id="SM00354">
    <property type="entry name" value="HTH_LACI"/>
    <property type="match status" value="1"/>
</dbReference>
<dbReference type="GO" id="GO:0003677">
    <property type="term" value="F:DNA binding"/>
    <property type="evidence" value="ECO:0007669"/>
    <property type="project" value="UniProtKB-KW"/>
</dbReference>
<dbReference type="Pfam" id="PF13377">
    <property type="entry name" value="Peripla_BP_3"/>
    <property type="match status" value="1"/>
</dbReference>
<evidence type="ECO:0000256" key="2">
    <source>
        <dbReference type="ARBA" id="ARBA00023015"/>
    </source>
</evidence>
<keyword evidence="4" id="KW-0804">Transcription</keyword>
<evidence type="ECO:0000259" key="5">
    <source>
        <dbReference type="PROSITE" id="PS50932"/>
    </source>
</evidence>
<keyword evidence="3 6" id="KW-0238">DNA-binding</keyword>
<reference evidence="6 7" key="1">
    <citation type="submission" date="2023-03" db="EMBL/GenBank/DDBJ databases">
        <title>Roseibium porphyridii sp. nov. and Roseibium rhodosorbium sp. nov. isolated from marine algae, Porphyridium cruentum and Rhodosorus marinus, respectively.</title>
        <authorList>
            <person name="Lee M.W."/>
            <person name="Choi B.J."/>
            <person name="Lee J.K."/>
            <person name="Choi D.G."/>
            <person name="Baek J.H."/>
            <person name="Bayburt H."/>
            <person name="Kim J.M."/>
            <person name="Han D.M."/>
            <person name="Kim K.H."/>
            <person name="Jeon C.O."/>
        </authorList>
    </citation>
    <scope>NUCLEOTIDE SEQUENCE [LARGE SCALE GENOMIC DNA]</scope>
    <source>
        <strain evidence="6 7">KMA01</strain>
    </source>
</reference>
<evidence type="ECO:0000256" key="1">
    <source>
        <dbReference type="ARBA" id="ARBA00022491"/>
    </source>
</evidence>
<dbReference type="SUPFAM" id="SSF53822">
    <property type="entry name" value="Periplasmic binding protein-like I"/>
    <property type="match status" value="1"/>
</dbReference>
<dbReference type="Pfam" id="PF00356">
    <property type="entry name" value="LacI"/>
    <property type="match status" value="1"/>
</dbReference>
<dbReference type="PROSITE" id="PS50932">
    <property type="entry name" value="HTH_LACI_2"/>
    <property type="match status" value="1"/>
</dbReference>
<evidence type="ECO:0000313" key="6">
    <source>
        <dbReference type="EMBL" id="WFE91052.1"/>
    </source>
</evidence>
<protein>
    <submittedName>
        <fullName evidence="6">LacI family DNA-binding transcriptional regulator</fullName>
    </submittedName>
</protein>
<sequence>MAGVSRSAVSRTFTDGASVSARTREKVEKAAKSLGYKPSLIARSLATNRTKLIGLVANNFQNPAFLDVFDLFTSELQKRGFRPLLVNLSAETSPKKFVELLRQYSVDGVIVATSTLPTSFATSFQAAGIPVIHTFGKYEANANVHVVGIDNVYCGAMAADLFSERGYRKVALLGGPEAATSTQDRAAGFLKAAHDKGLEVAATCFAENYTYQAGRDAMQQVLREDGIEAVFCGDDLICMGAMDAARAAGLSIPEEIGFMGFNDIAMAGWDAYSLTTIRQPIRDIILSSVELVVGMVENPTRSAEIRLFPCTIIERGSLKPV</sequence>
<proteinExistence type="predicted"/>
<dbReference type="InterPro" id="IPR046335">
    <property type="entry name" value="LacI/GalR-like_sensor"/>
</dbReference>
<dbReference type="CDD" id="cd01392">
    <property type="entry name" value="HTH_LacI"/>
    <property type="match status" value="1"/>
</dbReference>
<evidence type="ECO:0000313" key="7">
    <source>
        <dbReference type="Proteomes" id="UP001209803"/>
    </source>
</evidence>
<organism evidence="6 7">
    <name type="scientific">Roseibium porphyridii</name>
    <dbReference type="NCBI Taxonomy" id="2866279"/>
    <lineage>
        <taxon>Bacteria</taxon>
        <taxon>Pseudomonadati</taxon>
        <taxon>Pseudomonadota</taxon>
        <taxon>Alphaproteobacteria</taxon>
        <taxon>Hyphomicrobiales</taxon>
        <taxon>Stappiaceae</taxon>
        <taxon>Roseibium</taxon>
    </lineage>
</organism>
<keyword evidence="1" id="KW-0678">Repressor</keyword>
<dbReference type="InterPro" id="IPR010982">
    <property type="entry name" value="Lambda_DNA-bd_dom_sf"/>
</dbReference>
<dbReference type="Gene3D" id="3.40.50.2300">
    <property type="match status" value="2"/>
</dbReference>
<dbReference type="RefSeq" id="WP_247649354.1">
    <property type="nucleotide sequence ID" value="NZ_CP120863.1"/>
</dbReference>
<dbReference type="InterPro" id="IPR000843">
    <property type="entry name" value="HTH_LacI"/>
</dbReference>
<gene>
    <name evidence="6" type="ORF">K1718_06785</name>
</gene>
<feature type="domain" description="HTH lacI-type" evidence="5">
    <location>
        <begin position="1"/>
        <end position="47"/>
    </location>
</feature>
<dbReference type="InterPro" id="IPR028082">
    <property type="entry name" value="Peripla_BP_I"/>
</dbReference>
<dbReference type="EMBL" id="CP120863">
    <property type="protein sequence ID" value="WFE91052.1"/>
    <property type="molecule type" value="Genomic_DNA"/>
</dbReference>